<gene>
    <name evidence="1" type="ORF">GDO54_018094</name>
</gene>
<dbReference type="Proteomes" id="UP001181693">
    <property type="component" value="Unassembled WGS sequence"/>
</dbReference>
<protein>
    <submittedName>
        <fullName evidence="1">Uncharacterized protein</fullName>
    </submittedName>
</protein>
<proteinExistence type="predicted"/>
<keyword evidence="2" id="KW-1185">Reference proteome</keyword>
<name>A0AAV3ADY4_PYXAD</name>
<evidence type="ECO:0000313" key="1">
    <source>
        <dbReference type="EMBL" id="DBA21465.1"/>
    </source>
</evidence>
<reference evidence="1" key="1">
    <citation type="thesis" date="2020" institute="ProQuest LLC" country="789 East Eisenhower Parkway, Ann Arbor, MI, USA">
        <title>Comparative Genomics and Chromosome Evolution.</title>
        <authorList>
            <person name="Mudd A.B."/>
        </authorList>
    </citation>
    <scope>NUCLEOTIDE SEQUENCE</scope>
    <source>
        <strain evidence="1">1538</strain>
        <tissue evidence="1">Blood</tissue>
    </source>
</reference>
<dbReference type="EMBL" id="DYDO01000007">
    <property type="protein sequence ID" value="DBA21465.1"/>
    <property type="molecule type" value="Genomic_DNA"/>
</dbReference>
<organism evidence="1 2">
    <name type="scientific">Pyxicephalus adspersus</name>
    <name type="common">African bullfrog</name>
    <dbReference type="NCBI Taxonomy" id="30357"/>
    <lineage>
        <taxon>Eukaryota</taxon>
        <taxon>Metazoa</taxon>
        <taxon>Chordata</taxon>
        <taxon>Craniata</taxon>
        <taxon>Vertebrata</taxon>
        <taxon>Euteleostomi</taxon>
        <taxon>Amphibia</taxon>
        <taxon>Batrachia</taxon>
        <taxon>Anura</taxon>
        <taxon>Neobatrachia</taxon>
        <taxon>Ranoidea</taxon>
        <taxon>Pyxicephalidae</taxon>
        <taxon>Pyxicephalinae</taxon>
        <taxon>Pyxicephalus</taxon>
    </lineage>
</organism>
<accession>A0AAV3ADY4</accession>
<dbReference type="AlphaFoldDB" id="A0AAV3ADY4"/>
<comment type="caution">
    <text evidence="1">The sequence shown here is derived from an EMBL/GenBank/DDBJ whole genome shotgun (WGS) entry which is preliminary data.</text>
</comment>
<sequence>MVKEIARAYFRNVGPLKVTAEDRSLTSLLRSKIGLWLLLTIHKFMKRLCQQLGQLRLKKLIEGQQSSHTSESLPVQKLQNSIITMHTEGIKLHRWLQEFVKVMET</sequence>
<evidence type="ECO:0000313" key="2">
    <source>
        <dbReference type="Proteomes" id="UP001181693"/>
    </source>
</evidence>